<dbReference type="HAMAP" id="MF_00139">
    <property type="entry name" value="PurH"/>
    <property type="match status" value="1"/>
</dbReference>
<comment type="domain">
    <text evidence="8">The IMP cyclohydrolase activity resides in the N-terminal region.</text>
</comment>
<dbReference type="SMART" id="SM00851">
    <property type="entry name" value="MGS"/>
    <property type="match status" value="1"/>
</dbReference>
<dbReference type="InterPro" id="IPR024051">
    <property type="entry name" value="AICAR_Tfase_dup_dom_sf"/>
</dbReference>
<gene>
    <name evidence="8 10" type="primary">purH</name>
    <name evidence="10" type="ORF">ACFQMN_17480</name>
</gene>
<dbReference type="CDD" id="cd01421">
    <property type="entry name" value="IMPCH"/>
    <property type="match status" value="1"/>
</dbReference>
<dbReference type="SUPFAM" id="SSF53927">
    <property type="entry name" value="Cytidine deaminase-like"/>
    <property type="match status" value="1"/>
</dbReference>
<dbReference type="EMBL" id="JBHTBY010000017">
    <property type="protein sequence ID" value="MFC7322658.1"/>
    <property type="molecule type" value="Genomic_DNA"/>
</dbReference>
<keyword evidence="5 8" id="KW-0658">Purine biosynthesis</keyword>
<evidence type="ECO:0000313" key="11">
    <source>
        <dbReference type="Proteomes" id="UP001596494"/>
    </source>
</evidence>
<evidence type="ECO:0000256" key="7">
    <source>
        <dbReference type="ARBA" id="ARBA00023268"/>
    </source>
</evidence>
<keyword evidence="11" id="KW-1185">Reference proteome</keyword>
<proteinExistence type="inferred from homology"/>
<evidence type="ECO:0000313" key="10">
    <source>
        <dbReference type="EMBL" id="MFC7322658.1"/>
    </source>
</evidence>
<comment type="caution">
    <text evidence="10">The sequence shown here is derived from an EMBL/GenBank/DDBJ whole genome shotgun (WGS) entry which is preliminary data.</text>
</comment>
<evidence type="ECO:0000256" key="8">
    <source>
        <dbReference type="HAMAP-Rule" id="MF_00139"/>
    </source>
</evidence>
<dbReference type="InterPro" id="IPR036914">
    <property type="entry name" value="MGS-like_dom_sf"/>
</dbReference>
<keyword evidence="7 8" id="KW-0511">Multifunctional enzyme</keyword>
<keyword evidence="4 8" id="KW-0808">Transferase</keyword>
<dbReference type="SUPFAM" id="SSF52335">
    <property type="entry name" value="Methylglyoxal synthase-like"/>
    <property type="match status" value="1"/>
</dbReference>
<feature type="domain" description="MGS-like" evidence="9">
    <location>
        <begin position="1"/>
        <end position="144"/>
    </location>
</feature>
<protein>
    <recommendedName>
        <fullName evidence="8">Bifunctional purine biosynthesis protein PurH</fullName>
    </recommendedName>
    <domain>
        <recommendedName>
            <fullName evidence="8">Phosphoribosylaminoimidazolecarboxamide formyltransferase</fullName>
            <ecNumber evidence="8">2.1.2.3</ecNumber>
        </recommendedName>
        <alternativeName>
            <fullName evidence="8">AICAR transformylase</fullName>
        </alternativeName>
    </domain>
    <domain>
        <recommendedName>
            <fullName evidence="8">IMP cyclohydrolase</fullName>
            <ecNumber evidence="8">3.5.4.10</ecNumber>
        </recommendedName>
        <alternativeName>
            <fullName evidence="8">ATIC</fullName>
        </alternativeName>
        <alternativeName>
            <fullName evidence="8">IMP synthase</fullName>
        </alternativeName>
        <alternativeName>
            <fullName evidence="8">Inosinicase</fullName>
        </alternativeName>
    </domain>
</protein>
<dbReference type="Pfam" id="PF02142">
    <property type="entry name" value="MGS"/>
    <property type="match status" value="1"/>
</dbReference>
<dbReference type="EC" id="2.1.2.3" evidence="8"/>
<keyword evidence="6 8" id="KW-0378">Hydrolase</keyword>
<evidence type="ECO:0000256" key="6">
    <source>
        <dbReference type="ARBA" id="ARBA00022801"/>
    </source>
</evidence>
<sequence>MKRALLSVSNKEGLSEFAKGLIDLGYELISTGGTKRAIEEAGLPVLSISEITEFPEIMDGRVKTLHPSVHGGLLAKRSNEEHMRQLDELKIGTIDLVAVNLYPFKETIAKPDVTEADAIENIDIGGPTMLRSAAKSFEDVAVVVDPEDYPEVVSSLKAGDLSFESRKKLAAKVFRHTANYDAMIAEYFADVTEEAYPETYTVTYEKVQSLRYGENPHQTAAFYKKANYNGASLANAEQLNGKELSYNNIQDANAALDVVLEFSEPAAVAVKHMNPCGVGTGETISEAYGKAYAGDPVSIFGGIVALNREVDEQTAAKLKEIFLEIVIAPSYSKEALDILTKKKNLRVLKADMKKPESQTHKLTSVSGGMLVQDTDEGTLEDVELEVATERQPTEQELKDLELGWKVVKHVKSNAIVAAKSDQTVGVGAGQMNRVGAAKIAFEQAGDQANGAIMASDAFFPMPDTVEAAAEAGITAIIQPGGSKRDQDSIDACNKHGIAMVFTKMRHFKH</sequence>
<evidence type="ECO:0000259" key="9">
    <source>
        <dbReference type="PROSITE" id="PS51855"/>
    </source>
</evidence>
<dbReference type="NCBIfam" id="TIGR00355">
    <property type="entry name" value="purH"/>
    <property type="match status" value="1"/>
</dbReference>
<dbReference type="GO" id="GO:0003937">
    <property type="term" value="F:IMP cyclohydrolase activity"/>
    <property type="evidence" value="ECO:0007669"/>
    <property type="project" value="UniProtKB-EC"/>
</dbReference>
<evidence type="ECO:0000256" key="5">
    <source>
        <dbReference type="ARBA" id="ARBA00022755"/>
    </source>
</evidence>
<dbReference type="Pfam" id="PF01808">
    <property type="entry name" value="AICARFT_IMPCHas"/>
    <property type="match status" value="1"/>
</dbReference>
<comment type="catalytic activity">
    <reaction evidence="8">
        <text>(6R)-10-formyltetrahydrofolate + 5-amino-1-(5-phospho-beta-D-ribosyl)imidazole-4-carboxamide = 5-formamido-1-(5-phospho-D-ribosyl)imidazole-4-carboxamide + (6S)-5,6,7,8-tetrahydrofolate</text>
        <dbReference type="Rhea" id="RHEA:22192"/>
        <dbReference type="ChEBI" id="CHEBI:57453"/>
        <dbReference type="ChEBI" id="CHEBI:58467"/>
        <dbReference type="ChEBI" id="CHEBI:58475"/>
        <dbReference type="ChEBI" id="CHEBI:195366"/>
        <dbReference type="EC" id="2.1.2.3"/>
    </reaction>
</comment>
<evidence type="ECO:0000256" key="2">
    <source>
        <dbReference type="ARBA" id="ARBA00004954"/>
    </source>
</evidence>
<dbReference type="SMART" id="SM00798">
    <property type="entry name" value="AICARFT_IMPCHas"/>
    <property type="match status" value="1"/>
</dbReference>
<dbReference type="InterPro" id="IPR011607">
    <property type="entry name" value="MGS-like_dom"/>
</dbReference>
<comment type="pathway">
    <text evidence="2 8">Purine metabolism; IMP biosynthesis via de novo pathway; 5-formamido-1-(5-phospho-D-ribosyl)imidazole-4-carboxamide from 5-amino-1-(5-phospho-D-ribosyl)imidazole-4-carboxamide (10-formyl THF route): step 1/1.</text>
</comment>
<comment type="pathway">
    <text evidence="1 8">Purine metabolism; IMP biosynthesis via de novo pathway; IMP from 5-formamido-1-(5-phospho-D-ribosyl)imidazole-4-carboxamide: step 1/1.</text>
</comment>
<dbReference type="PIRSF" id="PIRSF000414">
    <property type="entry name" value="AICARFT_IMPCHas"/>
    <property type="match status" value="1"/>
</dbReference>
<dbReference type="NCBIfam" id="NF002049">
    <property type="entry name" value="PRK00881.1"/>
    <property type="match status" value="1"/>
</dbReference>
<evidence type="ECO:0000256" key="1">
    <source>
        <dbReference type="ARBA" id="ARBA00004844"/>
    </source>
</evidence>
<dbReference type="InterPro" id="IPR016193">
    <property type="entry name" value="Cytidine_deaminase-like"/>
</dbReference>
<dbReference type="PANTHER" id="PTHR11692">
    <property type="entry name" value="BIFUNCTIONAL PURINE BIOSYNTHESIS PROTEIN PURH"/>
    <property type="match status" value="1"/>
</dbReference>
<organism evidence="10 11">
    <name type="scientific">Halobacillus campisalis</name>
    <dbReference type="NCBI Taxonomy" id="435909"/>
    <lineage>
        <taxon>Bacteria</taxon>
        <taxon>Bacillati</taxon>
        <taxon>Bacillota</taxon>
        <taxon>Bacilli</taxon>
        <taxon>Bacillales</taxon>
        <taxon>Bacillaceae</taxon>
        <taxon>Halobacillus</taxon>
    </lineage>
</organism>
<reference evidence="11" key="1">
    <citation type="journal article" date="2019" name="Int. J. Syst. Evol. Microbiol.">
        <title>The Global Catalogue of Microorganisms (GCM) 10K type strain sequencing project: providing services to taxonomists for standard genome sequencing and annotation.</title>
        <authorList>
            <consortium name="The Broad Institute Genomics Platform"/>
            <consortium name="The Broad Institute Genome Sequencing Center for Infectious Disease"/>
            <person name="Wu L."/>
            <person name="Ma J."/>
        </authorList>
    </citation>
    <scope>NUCLEOTIDE SEQUENCE [LARGE SCALE GENOMIC DNA]</scope>
    <source>
        <strain evidence="11">CCUG 73951</strain>
    </source>
</reference>
<dbReference type="Proteomes" id="UP001596494">
    <property type="component" value="Unassembled WGS sequence"/>
</dbReference>
<comment type="catalytic activity">
    <reaction evidence="8">
        <text>IMP + H2O = 5-formamido-1-(5-phospho-D-ribosyl)imidazole-4-carboxamide</text>
        <dbReference type="Rhea" id="RHEA:18445"/>
        <dbReference type="ChEBI" id="CHEBI:15377"/>
        <dbReference type="ChEBI" id="CHEBI:58053"/>
        <dbReference type="ChEBI" id="CHEBI:58467"/>
        <dbReference type="EC" id="3.5.4.10"/>
    </reaction>
</comment>
<dbReference type="Gene3D" id="3.40.140.20">
    <property type="match status" value="2"/>
</dbReference>
<dbReference type="PROSITE" id="PS51855">
    <property type="entry name" value="MGS"/>
    <property type="match status" value="1"/>
</dbReference>
<evidence type="ECO:0000256" key="4">
    <source>
        <dbReference type="ARBA" id="ARBA00022679"/>
    </source>
</evidence>
<evidence type="ECO:0000256" key="3">
    <source>
        <dbReference type="ARBA" id="ARBA00007667"/>
    </source>
</evidence>
<name>A0ABW2K984_9BACI</name>
<dbReference type="EC" id="3.5.4.10" evidence="8"/>
<comment type="similarity">
    <text evidence="3 8">Belongs to the PurH family.</text>
</comment>
<dbReference type="RefSeq" id="WP_289215029.1">
    <property type="nucleotide sequence ID" value="NZ_JAPVRC010000002.1"/>
</dbReference>
<accession>A0ABW2K984</accession>
<dbReference type="InterPro" id="IPR002695">
    <property type="entry name" value="PurH-like"/>
</dbReference>
<dbReference type="GO" id="GO:0004643">
    <property type="term" value="F:phosphoribosylaminoimidazolecarboxamide formyltransferase activity"/>
    <property type="evidence" value="ECO:0007669"/>
    <property type="project" value="UniProtKB-EC"/>
</dbReference>
<dbReference type="Gene3D" id="3.40.50.1380">
    <property type="entry name" value="Methylglyoxal synthase-like domain"/>
    <property type="match status" value="1"/>
</dbReference>
<dbReference type="PANTHER" id="PTHR11692:SF0">
    <property type="entry name" value="BIFUNCTIONAL PURINE BIOSYNTHESIS PROTEIN ATIC"/>
    <property type="match status" value="1"/>
</dbReference>